<accession>A0ABY9GBJ9</accession>
<dbReference type="SUPFAM" id="SSF53850">
    <property type="entry name" value="Periplasmic binding protein-like II"/>
    <property type="match status" value="1"/>
</dbReference>
<dbReference type="PANTHER" id="PTHR35936">
    <property type="entry name" value="MEMBRANE-BOUND LYTIC MUREIN TRANSGLYCOSYLASE F"/>
    <property type="match status" value="1"/>
</dbReference>
<evidence type="ECO:0000259" key="4">
    <source>
        <dbReference type="SMART" id="SM00062"/>
    </source>
</evidence>
<feature type="domain" description="Solute-binding protein family 3/N-terminal" evidence="4">
    <location>
        <begin position="31"/>
        <end position="187"/>
    </location>
</feature>
<evidence type="ECO:0000256" key="1">
    <source>
        <dbReference type="ARBA" id="ARBA00010333"/>
    </source>
</evidence>
<feature type="chain" id="PRO_5047391886" evidence="3">
    <location>
        <begin position="21"/>
        <end position="188"/>
    </location>
</feature>
<evidence type="ECO:0000256" key="3">
    <source>
        <dbReference type="SAM" id="SignalP"/>
    </source>
</evidence>
<protein>
    <submittedName>
        <fullName evidence="5">Transporter substrate-binding domain-containing protein</fullName>
    </submittedName>
</protein>
<organism evidence="5 6">
    <name type="scientific">Pseudomonas hefeiensis</name>
    <dbReference type="NCBI Taxonomy" id="2738125"/>
    <lineage>
        <taxon>Bacteria</taxon>
        <taxon>Pseudomonadati</taxon>
        <taxon>Pseudomonadota</taxon>
        <taxon>Gammaproteobacteria</taxon>
        <taxon>Pseudomonadales</taxon>
        <taxon>Pseudomonadaceae</taxon>
        <taxon>Pseudomonas</taxon>
    </lineage>
</organism>
<proteinExistence type="inferred from homology"/>
<keyword evidence="6" id="KW-1185">Reference proteome</keyword>
<reference evidence="5 6" key="1">
    <citation type="submission" date="2023-02" db="EMBL/GenBank/DDBJ databases">
        <title>Evolution of Hrp T3SS in non-pathogenic Pseudomonas fluorescens.</title>
        <authorList>
            <person name="Liao K."/>
            <person name="Wei H."/>
            <person name="Gu Y."/>
        </authorList>
    </citation>
    <scope>NUCLEOTIDE SEQUENCE [LARGE SCALE GENOMIC DNA]</scope>
    <source>
        <strain evidence="5 6">FP205</strain>
    </source>
</reference>
<keyword evidence="2 3" id="KW-0732">Signal</keyword>
<evidence type="ECO:0000256" key="2">
    <source>
        <dbReference type="ARBA" id="ARBA00022729"/>
    </source>
</evidence>
<dbReference type="EMBL" id="CP117449">
    <property type="protein sequence ID" value="WLH13047.1"/>
    <property type="molecule type" value="Genomic_DNA"/>
</dbReference>
<dbReference type="RefSeq" id="WP_305387380.1">
    <property type="nucleotide sequence ID" value="NZ_CP117426.1"/>
</dbReference>
<comment type="similarity">
    <text evidence="1">Belongs to the bacterial solute-binding protein 3 family.</text>
</comment>
<dbReference type="Pfam" id="PF00497">
    <property type="entry name" value="SBP_bac_3"/>
    <property type="match status" value="1"/>
</dbReference>
<dbReference type="InterPro" id="IPR001638">
    <property type="entry name" value="Solute-binding_3/MltF_N"/>
</dbReference>
<name>A0ABY9GBJ9_9PSED</name>
<feature type="signal peptide" evidence="3">
    <location>
        <begin position="1"/>
        <end position="20"/>
    </location>
</feature>
<dbReference type="Proteomes" id="UP001230339">
    <property type="component" value="Chromosome"/>
</dbReference>
<dbReference type="SMART" id="SM00062">
    <property type="entry name" value="PBPb"/>
    <property type="match status" value="1"/>
</dbReference>
<sequence length="188" mass="20739">MRFLPGLICLLPLLSPLAHAELIDDVNDRGELRIALEANTSPFNFKEDGKLTGFEVELGQMLAGELDVRADFVVTDAGDLLAGVESGKYDVAINHIAMTPELAERFDTSTAYSQPDAQLLVRKDDSQRPMVMAQSFQPEEKNDPAPSLVIPFQKGNPAFKASLDNALARIKDDGRLERLSQKWLGKQE</sequence>
<gene>
    <name evidence="5" type="ORF">PSH57_01400</name>
</gene>
<dbReference type="Gene3D" id="3.40.190.10">
    <property type="entry name" value="Periplasmic binding protein-like II"/>
    <property type="match status" value="2"/>
</dbReference>
<evidence type="ECO:0000313" key="5">
    <source>
        <dbReference type="EMBL" id="WLH13047.1"/>
    </source>
</evidence>
<evidence type="ECO:0000313" key="6">
    <source>
        <dbReference type="Proteomes" id="UP001230339"/>
    </source>
</evidence>
<dbReference type="PANTHER" id="PTHR35936:SF35">
    <property type="entry name" value="L-CYSTINE-BINDING PROTEIN TCYJ"/>
    <property type="match status" value="1"/>
</dbReference>